<evidence type="ECO:0000259" key="3">
    <source>
        <dbReference type="Pfam" id="PF11716"/>
    </source>
</evidence>
<reference evidence="4" key="1">
    <citation type="submission" date="2021-04" db="EMBL/GenBank/DDBJ databases">
        <title>Dactylosporangium aurantiacum NRRL B-8018 full assembly.</title>
        <authorList>
            <person name="Hartkoorn R.C."/>
            <person name="Beaudoing E."/>
            <person name="Hot D."/>
        </authorList>
    </citation>
    <scope>NUCLEOTIDE SEQUENCE</scope>
    <source>
        <strain evidence="4">NRRL B-8018</strain>
    </source>
</reference>
<accession>A0A9Q9MDK4</accession>
<keyword evidence="5" id="KW-1185">Reference proteome</keyword>
<dbReference type="InterPro" id="IPR024344">
    <property type="entry name" value="MDMPI_metal-binding"/>
</dbReference>
<dbReference type="Gene3D" id="1.20.120.450">
    <property type="entry name" value="dinb family like domain"/>
    <property type="match status" value="1"/>
</dbReference>
<dbReference type="SUPFAM" id="SSF109854">
    <property type="entry name" value="DinB/YfiT-like putative metalloenzymes"/>
    <property type="match status" value="1"/>
</dbReference>
<dbReference type="AlphaFoldDB" id="A0A9Q9MDK4"/>
<feature type="domain" description="tRNA wybutosine-synthesis" evidence="2">
    <location>
        <begin position="190"/>
        <end position="238"/>
    </location>
</feature>
<evidence type="ECO:0000259" key="2">
    <source>
        <dbReference type="Pfam" id="PF08608"/>
    </source>
</evidence>
<dbReference type="Proteomes" id="UP001058003">
    <property type="component" value="Chromosome"/>
</dbReference>
<name>A0A9Q9MDK4_9ACTN</name>
<dbReference type="Pfam" id="PF08608">
    <property type="entry name" value="Wyosine_form"/>
    <property type="match status" value="1"/>
</dbReference>
<dbReference type="InterPro" id="IPR013917">
    <property type="entry name" value="tRNA_wybutosine-synth"/>
</dbReference>
<evidence type="ECO:0000313" key="4">
    <source>
        <dbReference type="EMBL" id="UWZ55193.1"/>
    </source>
</evidence>
<dbReference type="EMBL" id="CP073767">
    <property type="protein sequence ID" value="UWZ55193.1"/>
    <property type="molecule type" value="Genomic_DNA"/>
</dbReference>
<dbReference type="OrthoDB" id="113180at2"/>
<feature type="domain" description="Mycothiol-dependent maleylpyruvate isomerase metal-binding" evidence="3">
    <location>
        <begin position="11"/>
        <end position="145"/>
    </location>
</feature>
<dbReference type="KEGG" id="daur:Daura_02630"/>
<organism evidence="4 5">
    <name type="scientific">Dactylosporangium aurantiacum</name>
    <dbReference type="NCBI Taxonomy" id="35754"/>
    <lineage>
        <taxon>Bacteria</taxon>
        <taxon>Bacillati</taxon>
        <taxon>Actinomycetota</taxon>
        <taxon>Actinomycetes</taxon>
        <taxon>Micromonosporales</taxon>
        <taxon>Micromonosporaceae</taxon>
        <taxon>Dactylosporangium</taxon>
    </lineage>
</organism>
<evidence type="ECO:0000256" key="1">
    <source>
        <dbReference type="SAM" id="MobiDB-lite"/>
    </source>
</evidence>
<dbReference type="GO" id="GO:0046872">
    <property type="term" value="F:metal ion binding"/>
    <property type="evidence" value="ECO:0007669"/>
    <property type="project" value="InterPro"/>
</dbReference>
<dbReference type="InterPro" id="IPR017518">
    <property type="entry name" value="CHP03084"/>
</dbReference>
<feature type="compositionally biased region" description="Basic and acidic residues" evidence="1">
    <location>
        <begin position="258"/>
        <end position="273"/>
    </location>
</feature>
<dbReference type="NCBIfam" id="TIGR03084">
    <property type="entry name" value="TIGR03084 family metal-binding protein"/>
    <property type="match status" value="1"/>
</dbReference>
<protein>
    <submittedName>
        <fullName evidence="4">TIGR03084 family protein</fullName>
    </submittedName>
</protein>
<dbReference type="RefSeq" id="WP_033363538.1">
    <property type="nucleotide sequence ID" value="NZ_CP073767.1"/>
</dbReference>
<sequence length="273" mass="30283">MVTLSEVLTDLREESGSLDRLVSALDDRDWSRPTPAKGWTVAHQIAHLHWTDTVATLAATDPAAFVAQMSAIEDPYTMVDRAAADHIAPPDELLRRWRDGREALAEALDRHPKDAKLPWFGTAMSPLSSATGRMMETWAHGQDVAETFPERADAQAHRRPTDRLRHVANLGYRTIGHSFVSHGRPAPQGAFRVELSTVDGALWTFGPEDAPNRIAGPVEDFCLLVTQRRHPADLALQATGDEAREWTTLAQAFAGPPGDKREPRPTQQQELRR</sequence>
<dbReference type="InterPro" id="IPR017517">
    <property type="entry name" value="Maleyloyr_isom"/>
</dbReference>
<proteinExistence type="predicted"/>
<evidence type="ECO:0000313" key="5">
    <source>
        <dbReference type="Proteomes" id="UP001058003"/>
    </source>
</evidence>
<dbReference type="InterPro" id="IPR034660">
    <property type="entry name" value="DinB/YfiT-like"/>
</dbReference>
<feature type="region of interest" description="Disordered" evidence="1">
    <location>
        <begin position="251"/>
        <end position="273"/>
    </location>
</feature>
<gene>
    <name evidence="4" type="ORF">Daura_02630</name>
</gene>
<dbReference type="NCBIfam" id="TIGR03083">
    <property type="entry name" value="maleylpyruvate isomerase family mycothiol-dependent enzyme"/>
    <property type="match status" value="1"/>
</dbReference>
<dbReference type="Pfam" id="PF11716">
    <property type="entry name" value="MDMPI_N"/>
    <property type="match status" value="1"/>
</dbReference>